<keyword evidence="3" id="KW-1185">Reference proteome</keyword>
<organism evidence="2 3">
    <name type="scientific">Gracilibacillus salitolerans</name>
    <dbReference type="NCBI Taxonomy" id="2663022"/>
    <lineage>
        <taxon>Bacteria</taxon>
        <taxon>Bacillati</taxon>
        <taxon>Bacillota</taxon>
        <taxon>Bacilli</taxon>
        <taxon>Bacillales</taxon>
        <taxon>Bacillaceae</taxon>
        <taxon>Gracilibacillus</taxon>
    </lineage>
</organism>
<dbReference type="RefSeq" id="WP_153790202.1">
    <property type="nucleotide sequence ID" value="NZ_CP045915.1"/>
</dbReference>
<dbReference type="PROSITE" id="PS50965">
    <property type="entry name" value="NERD"/>
    <property type="match status" value="1"/>
</dbReference>
<evidence type="ECO:0000259" key="1">
    <source>
        <dbReference type="PROSITE" id="PS50965"/>
    </source>
</evidence>
<gene>
    <name evidence="2" type="ORF">GI584_03010</name>
</gene>
<evidence type="ECO:0000313" key="3">
    <source>
        <dbReference type="Proteomes" id="UP000339690"/>
    </source>
</evidence>
<dbReference type="EMBL" id="CP045915">
    <property type="protein sequence ID" value="QGH33084.1"/>
    <property type="molecule type" value="Genomic_DNA"/>
</dbReference>
<dbReference type="Pfam" id="PF08378">
    <property type="entry name" value="NERD"/>
    <property type="match status" value="1"/>
</dbReference>
<name>A0A5Q2TEA5_9BACI</name>
<dbReference type="KEGG" id="grc:GI584_03010"/>
<evidence type="ECO:0000313" key="2">
    <source>
        <dbReference type="EMBL" id="QGH33084.1"/>
    </source>
</evidence>
<dbReference type="AlphaFoldDB" id="A0A5Q2TEA5"/>
<dbReference type="InterPro" id="IPR011528">
    <property type="entry name" value="NERD"/>
</dbReference>
<proteinExistence type="predicted"/>
<dbReference type="Proteomes" id="UP000339690">
    <property type="component" value="Chromosome"/>
</dbReference>
<sequence length="301" mass="35408">MIEKTLKKPHELLIYEALLSRIPFSKKEESYFHNLKLGYEGEEKFEQLLKEKIDDQFIVISDLWLEVHTTTFQIDSILLTGDTLCFFDVKNYPGNYIHAEKRWYKLPQKEINNPLLQLKRNETLMRQILLELNVDLAVDSYDVFINPEFTLYQAPVNKQLIFPTQIPKFIKELVAKPPITSLQHSLAKQLIARDLGKYPHPRIPTYEYHQLTKGFRCGKCCRLTVYIEGRNCVCSKCQQVEPVHGALLQNIEELRLLFPDKKLTTNLVYDWCGGGYSKKSIKRFLEKNFRSVGTHKWVYYL</sequence>
<accession>A0A5Q2TEA5</accession>
<protein>
    <submittedName>
        <fullName evidence="2">NERD domain-containing protein</fullName>
    </submittedName>
</protein>
<reference evidence="2 3" key="1">
    <citation type="submission" date="2019-11" db="EMBL/GenBank/DDBJ databases">
        <title>Gracilibacillus salitolerans sp. nov., a moderate halophile isolated from a saline soil in northwest China.</title>
        <authorList>
            <person name="Gan L."/>
        </authorList>
    </citation>
    <scope>NUCLEOTIDE SEQUENCE [LARGE SCALE GENOMIC DNA]</scope>
    <source>
        <strain evidence="2 3">SCU50</strain>
    </source>
</reference>
<feature type="domain" description="NERD" evidence="1">
    <location>
        <begin position="37"/>
        <end position="148"/>
    </location>
</feature>